<dbReference type="Proteomes" id="UP000219602">
    <property type="component" value="Chromosome 7"/>
</dbReference>
<feature type="compositionally biased region" description="Basic and acidic residues" evidence="1">
    <location>
        <begin position="29"/>
        <end position="43"/>
    </location>
</feature>
<dbReference type="PANTHER" id="PTHR24221">
    <property type="entry name" value="ATP-BINDING CASSETTE SUB-FAMILY B"/>
    <property type="match status" value="1"/>
</dbReference>
<dbReference type="STRING" id="327505.A0A2H3GYE5"/>
<dbReference type="InterPro" id="IPR027417">
    <property type="entry name" value="P-loop_NTPase"/>
</dbReference>
<evidence type="ECO:0008006" key="4">
    <source>
        <dbReference type="Google" id="ProtNLM"/>
    </source>
</evidence>
<name>A0A2H3GYE5_FUSOX</name>
<accession>A0A2H3GYE5</accession>
<dbReference type="InterPro" id="IPR039421">
    <property type="entry name" value="Type_1_exporter"/>
</dbReference>
<reference evidence="2 3" key="1">
    <citation type="journal article" date="2016" name="Environ. Microbiol.">
        <title>Effector profiles distinguish formae speciales of Fusarium oxysporum.</title>
        <authorList>
            <person name="van Dam P."/>
            <person name="Fokkens L."/>
            <person name="Schmidt S.M."/>
            <person name="Linmans J.H."/>
            <person name="Kistler H.C."/>
            <person name="Ma L.J."/>
            <person name="Rep M."/>
        </authorList>
    </citation>
    <scope>NUCLEOTIDE SEQUENCE [LARGE SCALE GENOMIC DNA]</scope>
    <source>
        <strain evidence="2 3">Forc016</strain>
    </source>
</reference>
<sequence>MACSPGGTSSPGYRKVIRHARGTHPGKQCRGEGPDNIDSGKPRETRVTLDTAVETEGLNFSLGQWRLIALSRALLCNTPIVLVDEGTSSVDPETDALMQETLATGLGGKTLIAIAHRLRTVLHYDRVCHG</sequence>
<protein>
    <recommendedName>
        <fullName evidence="4">ABC transporter domain-containing protein</fullName>
    </recommendedName>
</protein>
<evidence type="ECO:0000256" key="1">
    <source>
        <dbReference type="SAM" id="MobiDB-lite"/>
    </source>
</evidence>
<dbReference type="SUPFAM" id="SSF52540">
    <property type="entry name" value="P-loop containing nucleoside triphosphate hydrolases"/>
    <property type="match status" value="1"/>
</dbReference>
<organism evidence="2 3">
    <name type="scientific">Fusarium oxysporum f. sp. radicis-cucumerinum</name>
    <dbReference type="NCBI Taxonomy" id="327505"/>
    <lineage>
        <taxon>Eukaryota</taxon>
        <taxon>Fungi</taxon>
        <taxon>Dikarya</taxon>
        <taxon>Ascomycota</taxon>
        <taxon>Pezizomycotina</taxon>
        <taxon>Sordariomycetes</taxon>
        <taxon>Hypocreomycetidae</taxon>
        <taxon>Hypocreales</taxon>
        <taxon>Nectriaceae</taxon>
        <taxon>Fusarium</taxon>
        <taxon>Fusarium oxysporum species complex</taxon>
    </lineage>
</organism>
<evidence type="ECO:0000313" key="2">
    <source>
        <dbReference type="EMBL" id="PCD34920.1"/>
    </source>
</evidence>
<dbReference type="AlphaFoldDB" id="A0A2H3GYE5"/>
<gene>
    <name evidence="2" type="ORF">AU210_007512</name>
</gene>
<proteinExistence type="predicted"/>
<dbReference type="Gene3D" id="3.40.50.300">
    <property type="entry name" value="P-loop containing nucleotide triphosphate hydrolases"/>
    <property type="match status" value="1"/>
</dbReference>
<comment type="caution">
    <text evidence="2">The sequence shown here is derived from an EMBL/GenBank/DDBJ whole genome shotgun (WGS) entry which is preliminary data.</text>
</comment>
<feature type="region of interest" description="Disordered" evidence="1">
    <location>
        <begin position="21"/>
        <end position="43"/>
    </location>
</feature>
<reference evidence="2 3" key="2">
    <citation type="journal article" date="2017" name="Sci. Rep.">
        <title>A mobile pathogenicity chromosome in Fusarium oxysporum for infection of multiple cucurbit species.</title>
        <authorList>
            <person name="van Dam P."/>
            <person name="Fokkens L."/>
            <person name="Ayukawa Y."/>
            <person name="van der Gragt M."/>
            <person name="Ter Horst A."/>
            <person name="Brankovics B."/>
            <person name="Houterman P.M."/>
            <person name="Arie T."/>
            <person name="Rep M."/>
        </authorList>
    </citation>
    <scope>NUCLEOTIDE SEQUENCE [LARGE SCALE GENOMIC DNA]</scope>
    <source>
        <strain evidence="2 3">Forc016</strain>
    </source>
</reference>
<dbReference type="GO" id="GO:0034040">
    <property type="term" value="F:ATPase-coupled lipid transmembrane transporter activity"/>
    <property type="evidence" value="ECO:0007669"/>
    <property type="project" value="TreeGrafter"/>
</dbReference>
<evidence type="ECO:0000313" key="3">
    <source>
        <dbReference type="Proteomes" id="UP000219602"/>
    </source>
</evidence>
<dbReference type="EMBL" id="MABQ02000005">
    <property type="protein sequence ID" value="PCD34920.1"/>
    <property type="molecule type" value="Genomic_DNA"/>
</dbReference>
<dbReference type="PANTHER" id="PTHR24221:SF654">
    <property type="entry name" value="ATP-BINDING CASSETTE SUB-FAMILY B MEMBER 6"/>
    <property type="match status" value="1"/>
</dbReference>